<protein>
    <submittedName>
        <fullName evidence="1">Uncharacterized protein</fullName>
    </submittedName>
</protein>
<sequence>CEELPHQLREVGAYGYCKWTTIPNVDLIVNIGEVIVEELHLKLSFYMDGPLLLKGHIIMSHYSKPKMQFCNTLGLIRSDVYSCDRTRISIGNLSNMTSVSPMAATHSVDPNLFQHQYSSSRYTSLSHTQSFTTQNDDLPLRKSSLYLSWGKS</sequence>
<name>A0ABS8VAH6_DATST</name>
<gene>
    <name evidence="1" type="ORF">HAX54_031696</name>
</gene>
<keyword evidence="2" id="KW-1185">Reference proteome</keyword>
<evidence type="ECO:0000313" key="2">
    <source>
        <dbReference type="Proteomes" id="UP000823775"/>
    </source>
</evidence>
<reference evidence="1 2" key="1">
    <citation type="journal article" date="2021" name="BMC Genomics">
        <title>Datura genome reveals duplications of psychoactive alkaloid biosynthetic genes and high mutation rate following tissue culture.</title>
        <authorList>
            <person name="Rajewski A."/>
            <person name="Carter-House D."/>
            <person name="Stajich J."/>
            <person name="Litt A."/>
        </authorList>
    </citation>
    <scope>NUCLEOTIDE SEQUENCE [LARGE SCALE GENOMIC DNA]</scope>
    <source>
        <strain evidence="1">AR-01</strain>
    </source>
</reference>
<dbReference type="Proteomes" id="UP000823775">
    <property type="component" value="Unassembled WGS sequence"/>
</dbReference>
<comment type="caution">
    <text evidence="1">The sequence shown here is derived from an EMBL/GenBank/DDBJ whole genome shotgun (WGS) entry which is preliminary data.</text>
</comment>
<feature type="non-terminal residue" evidence="1">
    <location>
        <position position="1"/>
    </location>
</feature>
<evidence type="ECO:0000313" key="1">
    <source>
        <dbReference type="EMBL" id="MCD9643844.1"/>
    </source>
</evidence>
<accession>A0ABS8VAH6</accession>
<proteinExistence type="predicted"/>
<organism evidence="1 2">
    <name type="scientific">Datura stramonium</name>
    <name type="common">Jimsonweed</name>
    <name type="synonym">Common thornapple</name>
    <dbReference type="NCBI Taxonomy" id="4076"/>
    <lineage>
        <taxon>Eukaryota</taxon>
        <taxon>Viridiplantae</taxon>
        <taxon>Streptophyta</taxon>
        <taxon>Embryophyta</taxon>
        <taxon>Tracheophyta</taxon>
        <taxon>Spermatophyta</taxon>
        <taxon>Magnoliopsida</taxon>
        <taxon>eudicotyledons</taxon>
        <taxon>Gunneridae</taxon>
        <taxon>Pentapetalae</taxon>
        <taxon>asterids</taxon>
        <taxon>lamiids</taxon>
        <taxon>Solanales</taxon>
        <taxon>Solanaceae</taxon>
        <taxon>Solanoideae</taxon>
        <taxon>Datureae</taxon>
        <taxon>Datura</taxon>
    </lineage>
</organism>
<dbReference type="EMBL" id="JACEIK010004016">
    <property type="protein sequence ID" value="MCD9643844.1"/>
    <property type="molecule type" value="Genomic_DNA"/>
</dbReference>